<protein>
    <submittedName>
        <fullName evidence="2">Uncharacterized protein</fullName>
    </submittedName>
</protein>
<evidence type="ECO:0000256" key="1">
    <source>
        <dbReference type="SAM" id="MobiDB-lite"/>
    </source>
</evidence>
<sequence length="322" mass="35036">MGAKLPEGLSLKGQNGALSAQSNVKAVHLKPNDAFLPWPCSLIPRNDSPALRSFPQGAQHPILGTWSSVGHCETARLRCYALTPVHQSNSSVALKASQTHRSRRPFTVPLFFYGGNNFTQLCFPFLLPLQIESSFGQQPCRVFIPRHPIQTCLPGRKTSFPSWSTCIVSSLPSPGSTVCTKEEMLDCLCGTCRAYTFLFVAVSASWTTWSSERRRWPACAAPEALCQYVANTVLTGWVFFAVGRAAGSETNSTVPRLLYLSLRITETLATAGHLQFEERKSSEPAAVISSLHWSGSGNQTENQQHSLSSAPSATLSSSLSSR</sequence>
<reference evidence="2 3" key="1">
    <citation type="submission" date="2016-01" db="EMBL/GenBank/DDBJ databases">
        <title>Biosynthesis of antibiotic leucinostatins and their inhibition on Phytophthora in bio-control Purpureocillium lilacinum.</title>
        <authorList>
            <person name="Wang G."/>
            <person name="Liu Z."/>
            <person name="Lin R."/>
            <person name="Li E."/>
            <person name="Mao Z."/>
            <person name="Ling J."/>
            <person name="Yin W."/>
            <person name="Xie B."/>
        </authorList>
    </citation>
    <scope>NUCLEOTIDE SEQUENCE [LARGE SCALE GENOMIC DNA]</scope>
    <source>
        <strain evidence="2">PLBJ-1</strain>
    </source>
</reference>
<name>A0A179F6U4_PURLI</name>
<gene>
    <name evidence="2" type="ORF">VFPBJ_11529</name>
</gene>
<dbReference type="AlphaFoldDB" id="A0A179F6U4"/>
<proteinExistence type="predicted"/>
<feature type="compositionally biased region" description="Polar residues" evidence="1">
    <location>
        <begin position="293"/>
        <end position="305"/>
    </location>
</feature>
<accession>A0A179F6U4</accession>
<feature type="compositionally biased region" description="Low complexity" evidence="1">
    <location>
        <begin position="306"/>
        <end position="322"/>
    </location>
</feature>
<evidence type="ECO:0000313" key="2">
    <source>
        <dbReference type="EMBL" id="OAQ60819.1"/>
    </source>
</evidence>
<dbReference type="EMBL" id="LSBH01000030">
    <property type="protein sequence ID" value="OAQ60819.1"/>
    <property type="molecule type" value="Genomic_DNA"/>
</dbReference>
<organism evidence="2 3">
    <name type="scientific">Purpureocillium lilacinum</name>
    <name type="common">Paecilomyces lilacinus</name>
    <dbReference type="NCBI Taxonomy" id="33203"/>
    <lineage>
        <taxon>Eukaryota</taxon>
        <taxon>Fungi</taxon>
        <taxon>Dikarya</taxon>
        <taxon>Ascomycota</taxon>
        <taxon>Pezizomycotina</taxon>
        <taxon>Sordariomycetes</taxon>
        <taxon>Hypocreomycetidae</taxon>
        <taxon>Hypocreales</taxon>
        <taxon>Ophiocordycipitaceae</taxon>
        <taxon>Purpureocillium</taxon>
    </lineage>
</organism>
<evidence type="ECO:0000313" key="3">
    <source>
        <dbReference type="Proteomes" id="UP000078240"/>
    </source>
</evidence>
<feature type="region of interest" description="Disordered" evidence="1">
    <location>
        <begin position="293"/>
        <end position="322"/>
    </location>
</feature>
<comment type="caution">
    <text evidence="2">The sequence shown here is derived from an EMBL/GenBank/DDBJ whole genome shotgun (WGS) entry which is preliminary data.</text>
</comment>
<dbReference type="Proteomes" id="UP000078240">
    <property type="component" value="Unassembled WGS sequence"/>
</dbReference>